<dbReference type="PROSITE" id="PS51257">
    <property type="entry name" value="PROKAR_LIPOPROTEIN"/>
    <property type="match status" value="1"/>
</dbReference>
<dbReference type="AlphaFoldDB" id="A0A939DHT9"/>
<dbReference type="InterPro" id="IPR004864">
    <property type="entry name" value="LEA_2"/>
</dbReference>
<evidence type="ECO:0000259" key="2">
    <source>
        <dbReference type="SMART" id="SM00769"/>
    </source>
</evidence>
<comment type="caution">
    <text evidence="3">The sequence shown here is derived from an EMBL/GenBank/DDBJ whole genome shotgun (WGS) entry which is preliminary data.</text>
</comment>
<dbReference type="Pfam" id="PF03168">
    <property type="entry name" value="LEA_2"/>
    <property type="match status" value="1"/>
</dbReference>
<dbReference type="Proteomes" id="UP000664303">
    <property type="component" value="Unassembled WGS sequence"/>
</dbReference>
<keyword evidence="4" id="KW-1185">Reference proteome</keyword>
<dbReference type="EMBL" id="JAFKCZ010000014">
    <property type="protein sequence ID" value="MBN7798426.1"/>
    <property type="molecule type" value="Genomic_DNA"/>
</dbReference>
<feature type="chain" id="PRO_5038103276" evidence="1">
    <location>
        <begin position="23"/>
        <end position="150"/>
    </location>
</feature>
<accession>A0A939DHT9</accession>
<protein>
    <submittedName>
        <fullName evidence="3">LEA type 2 family protein</fullName>
    </submittedName>
</protein>
<sequence length="150" mass="16218">MARIPLLLCLAAMLSGCASLMADMDPPVVNVDSVRSLPAGDGGPRFEITLRIANPNKQALDIAGISYSVDILDHSLVSGLTNEVPRIEPYSEQSVTLRAGVNMLQLLRLLADLGRQRNEALDYRFAAKIDFKGLLPTQRVEESGSLTLSP</sequence>
<name>A0A939DHT9_9GAMM</name>
<proteinExistence type="predicted"/>
<organism evidence="3 4">
    <name type="scientific">Parahaliea mediterranea</name>
    <dbReference type="NCBI Taxonomy" id="651086"/>
    <lineage>
        <taxon>Bacteria</taxon>
        <taxon>Pseudomonadati</taxon>
        <taxon>Pseudomonadota</taxon>
        <taxon>Gammaproteobacteria</taxon>
        <taxon>Cellvibrionales</taxon>
        <taxon>Halieaceae</taxon>
        <taxon>Parahaliea</taxon>
    </lineage>
</organism>
<evidence type="ECO:0000313" key="4">
    <source>
        <dbReference type="Proteomes" id="UP000664303"/>
    </source>
</evidence>
<dbReference type="Gene3D" id="2.60.40.1820">
    <property type="match status" value="1"/>
</dbReference>
<evidence type="ECO:0000256" key="1">
    <source>
        <dbReference type="SAM" id="SignalP"/>
    </source>
</evidence>
<gene>
    <name evidence="3" type="ORF">JYP50_17625</name>
</gene>
<feature type="signal peptide" evidence="1">
    <location>
        <begin position="1"/>
        <end position="22"/>
    </location>
</feature>
<feature type="domain" description="Water stress and hypersensitive response" evidence="2">
    <location>
        <begin position="29"/>
        <end position="149"/>
    </location>
</feature>
<dbReference type="SMART" id="SM00769">
    <property type="entry name" value="WHy"/>
    <property type="match status" value="1"/>
</dbReference>
<reference evidence="3" key="1">
    <citation type="submission" date="2021-02" db="EMBL/GenBank/DDBJ databases">
        <title>PHA producing bacteria isolated from coastal sediment in Guangdong, Shenzhen.</title>
        <authorList>
            <person name="Zheng W."/>
            <person name="Yu S."/>
            <person name="Huang Y."/>
        </authorList>
    </citation>
    <scope>NUCLEOTIDE SEQUENCE</scope>
    <source>
        <strain evidence="3">TN14-10</strain>
    </source>
</reference>
<dbReference type="RefSeq" id="WP_206561868.1">
    <property type="nucleotide sequence ID" value="NZ_JAFKCZ010000014.1"/>
</dbReference>
<evidence type="ECO:0000313" key="3">
    <source>
        <dbReference type="EMBL" id="MBN7798426.1"/>
    </source>
</evidence>
<dbReference type="SUPFAM" id="SSF117070">
    <property type="entry name" value="LEA14-like"/>
    <property type="match status" value="1"/>
</dbReference>
<dbReference type="InterPro" id="IPR013990">
    <property type="entry name" value="WHy-dom"/>
</dbReference>
<dbReference type="GO" id="GO:0009269">
    <property type="term" value="P:response to desiccation"/>
    <property type="evidence" value="ECO:0007669"/>
    <property type="project" value="InterPro"/>
</dbReference>
<keyword evidence="1" id="KW-0732">Signal</keyword>